<keyword evidence="1" id="KW-0732">Signal</keyword>
<feature type="signal peptide" evidence="1">
    <location>
        <begin position="1"/>
        <end position="19"/>
    </location>
</feature>
<protein>
    <submittedName>
        <fullName evidence="2">Uncharacterized protein</fullName>
    </submittedName>
</protein>
<evidence type="ECO:0000313" key="3">
    <source>
        <dbReference type="Proteomes" id="UP000712570"/>
    </source>
</evidence>
<dbReference type="RefSeq" id="WP_166825828.1">
    <property type="nucleotide sequence ID" value="NZ_JAAOLX010000005.1"/>
</dbReference>
<name>A0ABX0KRU8_9NEIS</name>
<evidence type="ECO:0000256" key="1">
    <source>
        <dbReference type="SAM" id="SignalP"/>
    </source>
</evidence>
<organism evidence="2 3">
    <name type="scientific">Iodobacter violaceini</name>
    <dbReference type="NCBI Taxonomy" id="3044271"/>
    <lineage>
        <taxon>Bacteria</taxon>
        <taxon>Pseudomonadati</taxon>
        <taxon>Pseudomonadota</taxon>
        <taxon>Betaproteobacteria</taxon>
        <taxon>Neisseriales</taxon>
        <taxon>Chitinibacteraceae</taxon>
        <taxon>Iodobacter</taxon>
    </lineage>
</organism>
<keyword evidence="3" id="KW-1185">Reference proteome</keyword>
<comment type="caution">
    <text evidence="2">The sequence shown here is derived from an EMBL/GenBank/DDBJ whole genome shotgun (WGS) entry which is preliminary data.</text>
</comment>
<gene>
    <name evidence="2" type="ORF">HA050_11070</name>
</gene>
<evidence type="ECO:0000313" key="2">
    <source>
        <dbReference type="EMBL" id="NHQ86657.1"/>
    </source>
</evidence>
<feature type="chain" id="PRO_5046010540" evidence="1">
    <location>
        <begin position="20"/>
        <end position="224"/>
    </location>
</feature>
<reference evidence="2 3" key="1">
    <citation type="submission" date="2020-03" db="EMBL/GenBank/DDBJ databases">
        <title>Draft genome sequence of environmentally isolated violet-colored cultures.</title>
        <authorList>
            <person name="Wilson H.S."/>
        </authorList>
    </citation>
    <scope>NUCLEOTIDE SEQUENCE [LARGE SCALE GENOMIC DNA]</scope>
    <source>
        <strain evidence="2 3">HSC-16F04</strain>
    </source>
</reference>
<proteinExistence type="predicted"/>
<dbReference type="Proteomes" id="UP000712570">
    <property type="component" value="Unassembled WGS sequence"/>
</dbReference>
<sequence>MKKIITALLLTCLSTAAFAEVKNTKNLPGHYYLQGIREVGSELLLGQDGKFQWMTSYGGFDQFAHGSWHLEKDKVILVSSPQAENPEFRLFSDEEMRINKPAEAGTWVAITGVPGLGPIPGIEVRFESKSGKISDAITDKNGDAIIEMPESEEWARAALRKGKSAWQWFDIPAERRQERLAAFASLDRNQARPVPFEKLPLQIEEDGLRIVDDSVPARLIYVKQ</sequence>
<accession>A0ABX0KRU8</accession>
<dbReference type="EMBL" id="JAAOLX010000005">
    <property type="protein sequence ID" value="NHQ86657.1"/>
    <property type="molecule type" value="Genomic_DNA"/>
</dbReference>